<feature type="compositionally biased region" description="Polar residues" evidence="9">
    <location>
        <begin position="215"/>
        <end position="229"/>
    </location>
</feature>
<accession>A0A7K6WYD7</accession>
<dbReference type="EC" id="2.3.2.27" evidence="8"/>
<comment type="function">
    <text evidence="8">E3 ubiquitin ligase.</text>
</comment>
<dbReference type="SMART" id="SM00184">
    <property type="entry name" value="RING"/>
    <property type="match status" value="1"/>
</dbReference>
<reference evidence="11 12" key="1">
    <citation type="submission" date="2019-09" db="EMBL/GenBank/DDBJ databases">
        <title>Bird 10,000 Genomes (B10K) Project - Family phase.</title>
        <authorList>
            <person name="Zhang G."/>
        </authorList>
    </citation>
    <scope>NUCLEOTIDE SEQUENCE [LARGE SCALE GENOMIC DNA]</scope>
    <source>
        <strain evidence="11">OUT-0004</strain>
    </source>
</reference>
<dbReference type="PANTHER" id="PTHR22996">
    <property type="entry name" value="MAHOGUNIN"/>
    <property type="match status" value="1"/>
</dbReference>
<keyword evidence="2 8" id="KW-0808">Transferase</keyword>
<dbReference type="InterPro" id="IPR013083">
    <property type="entry name" value="Znf_RING/FYVE/PHD"/>
</dbReference>
<dbReference type="FunFam" id="3.30.40.10:FF:000013">
    <property type="entry name" value="E3 ubiquitin-protein ligase MGRN1 isoform 1"/>
    <property type="match status" value="1"/>
</dbReference>
<feature type="domain" description="RING-type" evidence="10">
    <location>
        <begin position="14"/>
        <end position="53"/>
    </location>
</feature>
<comment type="catalytic activity">
    <reaction evidence="1 8">
        <text>S-ubiquitinyl-[E2 ubiquitin-conjugating enzyme]-L-cysteine + [acceptor protein]-L-lysine = [E2 ubiquitin-conjugating enzyme]-L-cysteine + N(6)-ubiquitinyl-[acceptor protein]-L-lysine.</text>
        <dbReference type="EC" id="2.3.2.27"/>
    </reaction>
</comment>
<feature type="compositionally biased region" description="Acidic residues" evidence="9">
    <location>
        <begin position="333"/>
        <end position="342"/>
    </location>
</feature>
<keyword evidence="6 8" id="KW-0862">Zinc</keyword>
<sequence length="351" mass="37126">QVAEDEVSDNSAECVVCLSDVRDTLILPCRHLCLCNTCADTLRYQANNCPICRLPFRALLQIRAMRKKLGPLSPTSFNPIIASQTSDSEEHSSSENIPPGYEVVSLLEALNGPLTPSPATLPLRTLGDPPGMGTLPSYGSDGPLPPLRALSPLEGLPDCGPPGLKLKKSLSKSISQNSSILPEEEDEKSCTESELRVSRRRSPARCEEECGATPESENLTLSSSGAVDQSSCTGTPISSTISSPEEPVSSSLAQSVMSMASSQSQHSQLSTDTVSSMSGSYVAPCTEEEEEEGDMLPSPTAASATASDGESTPVESPDINFVSISAEERDAEGNDMLEDEDASPTQEDGKR</sequence>
<feature type="region of interest" description="Disordered" evidence="9">
    <location>
        <begin position="118"/>
        <end position="351"/>
    </location>
</feature>
<evidence type="ECO:0000256" key="8">
    <source>
        <dbReference type="RuleBase" id="RU369081"/>
    </source>
</evidence>
<feature type="compositionally biased region" description="Low complexity" evidence="9">
    <location>
        <begin position="171"/>
        <end position="181"/>
    </location>
</feature>
<evidence type="ECO:0000256" key="4">
    <source>
        <dbReference type="ARBA" id="ARBA00022771"/>
    </source>
</evidence>
<keyword evidence="8" id="KW-0963">Cytoplasm</keyword>
<dbReference type="EMBL" id="VZSC01017744">
    <property type="protein sequence ID" value="NWX51475.1"/>
    <property type="molecule type" value="Genomic_DNA"/>
</dbReference>
<evidence type="ECO:0000256" key="2">
    <source>
        <dbReference type="ARBA" id="ARBA00022679"/>
    </source>
</evidence>
<dbReference type="PANTHER" id="PTHR22996:SF1">
    <property type="entry name" value="E3 UBIQUITIN LIGASE RNF157"/>
    <property type="match status" value="1"/>
</dbReference>
<keyword evidence="3 8" id="KW-0479">Metal-binding</keyword>
<dbReference type="Proteomes" id="UP000516988">
    <property type="component" value="Unassembled WGS sequence"/>
</dbReference>
<feature type="compositionally biased region" description="Low complexity" evidence="9">
    <location>
        <begin position="230"/>
        <end position="270"/>
    </location>
</feature>
<dbReference type="Gene3D" id="3.30.40.10">
    <property type="entry name" value="Zinc/RING finger domain, C3HC4 (zinc finger)"/>
    <property type="match status" value="1"/>
</dbReference>
<keyword evidence="11" id="KW-0436">Ligase</keyword>
<keyword evidence="12" id="KW-1185">Reference proteome</keyword>
<dbReference type="InterPro" id="IPR045194">
    <property type="entry name" value="MGRN1/RNF157-like"/>
</dbReference>
<dbReference type="Pfam" id="PF13920">
    <property type="entry name" value="zf-C3HC4_3"/>
    <property type="match status" value="1"/>
</dbReference>
<keyword evidence="4 7" id="KW-0863">Zinc-finger</keyword>
<dbReference type="GO" id="GO:0061630">
    <property type="term" value="F:ubiquitin protein ligase activity"/>
    <property type="evidence" value="ECO:0007669"/>
    <property type="project" value="UniProtKB-UniRule"/>
</dbReference>
<evidence type="ECO:0000256" key="6">
    <source>
        <dbReference type="ARBA" id="ARBA00022833"/>
    </source>
</evidence>
<evidence type="ECO:0000259" key="10">
    <source>
        <dbReference type="PROSITE" id="PS50089"/>
    </source>
</evidence>
<dbReference type="GO" id="GO:0016567">
    <property type="term" value="P:protein ubiquitination"/>
    <property type="evidence" value="ECO:0007669"/>
    <property type="project" value="UniProtKB-UniRule"/>
</dbReference>
<dbReference type="InterPro" id="IPR001841">
    <property type="entry name" value="Znf_RING"/>
</dbReference>
<evidence type="ECO:0000256" key="7">
    <source>
        <dbReference type="PROSITE-ProRule" id="PRU00175"/>
    </source>
</evidence>
<evidence type="ECO:0000313" key="11">
    <source>
        <dbReference type="EMBL" id="NWX51475.1"/>
    </source>
</evidence>
<protein>
    <recommendedName>
        <fullName evidence="8">E3 ubiquitin-protein ligase</fullName>
        <ecNumber evidence="8">2.3.2.27</ecNumber>
    </recommendedName>
    <alternativeName>
        <fullName evidence="8">RING-type E3 ubiquitin transferase</fullName>
    </alternativeName>
</protein>
<dbReference type="GO" id="GO:0008270">
    <property type="term" value="F:zinc ion binding"/>
    <property type="evidence" value="ECO:0007669"/>
    <property type="project" value="UniProtKB-KW"/>
</dbReference>
<feature type="non-terminal residue" evidence="11">
    <location>
        <position position="1"/>
    </location>
</feature>
<feature type="non-terminal residue" evidence="11">
    <location>
        <position position="351"/>
    </location>
</feature>
<dbReference type="OrthoDB" id="10014838at2759"/>
<organism evidence="11 12">
    <name type="scientific">Steatornis caripensis</name>
    <name type="common">Oilbird</name>
    <dbReference type="NCBI Taxonomy" id="48435"/>
    <lineage>
        <taxon>Eukaryota</taxon>
        <taxon>Metazoa</taxon>
        <taxon>Chordata</taxon>
        <taxon>Craniata</taxon>
        <taxon>Vertebrata</taxon>
        <taxon>Euteleostomi</taxon>
        <taxon>Archelosauria</taxon>
        <taxon>Archosauria</taxon>
        <taxon>Dinosauria</taxon>
        <taxon>Saurischia</taxon>
        <taxon>Theropoda</taxon>
        <taxon>Coelurosauria</taxon>
        <taxon>Aves</taxon>
        <taxon>Neognathae</taxon>
        <taxon>Neoaves</taxon>
        <taxon>Strisores</taxon>
        <taxon>Caprimulgiformes</taxon>
        <taxon>Steatornithidae</taxon>
        <taxon>Steatornis</taxon>
    </lineage>
</organism>
<feature type="compositionally biased region" description="Basic and acidic residues" evidence="9">
    <location>
        <begin position="188"/>
        <end position="197"/>
    </location>
</feature>
<proteinExistence type="predicted"/>
<evidence type="ECO:0000256" key="5">
    <source>
        <dbReference type="ARBA" id="ARBA00022786"/>
    </source>
</evidence>
<comment type="caution">
    <text evidence="11">The sequence shown here is derived from an EMBL/GenBank/DDBJ whole genome shotgun (WGS) entry which is preliminary data.</text>
</comment>
<keyword evidence="5 8" id="KW-0833">Ubl conjugation pathway</keyword>
<comment type="subcellular location">
    <subcellularLocation>
        <location evidence="8">Cytoplasm</location>
    </subcellularLocation>
</comment>
<evidence type="ECO:0000256" key="1">
    <source>
        <dbReference type="ARBA" id="ARBA00000900"/>
    </source>
</evidence>
<gene>
    <name evidence="11" type="primary">Rnf157_1</name>
    <name evidence="11" type="ORF">STECAR_R04461</name>
</gene>
<dbReference type="PROSITE" id="PS50089">
    <property type="entry name" value="ZF_RING_2"/>
    <property type="match status" value="1"/>
</dbReference>
<dbReference type="SUPFAM" id="SSF57850">
    <property type="entry name" value="RING/U-box"/>
    <property type="match status" value="1"/>
</dbReference>
<evidence type="ECO:0000256" key="3">
    <source>
        <dbReference type="ARBA" id="ARBA00022723"/>
    </source>
</evidence>
<name>A0A7K6WYD7_STECA</name>
<feature type="compositionally biased region" description="Low complexity" evidence="9">
    <location>
        <begin position="297"/>
        <end position="307"/>
    </location>
</feature>
<dbReference type="GO" id="GO:0016874">
    <property type="term" value="F:ligase activity"/>
    <property type="evidence" value="ECO:0007669"/>
    <property type="project" value="UniProtKB-KW"/>
</dbReference>
<evidence type="ECO:0000256" key="9">
    <source>
        <dbReference type="SAM" id="MobiDB-lite"/>
    </source>
</evidence>
<evidence type="ECO:0000313" key="12">
    <source>
        <dbReference type="Proteomes" id="UP000516988"/>
    </source>
</evidence>
<dbReference type="AlphaFoldDB" id="A0A7K6WYD7"/>
<dbReference type="GO" id="GO:0005737">
    <property type="term" value="C:cytoplasm"/>
    <property type="evidence" value="ECO:0007669"/>
    <property type="project" value="UniProtKB-SubCell"/>
</dbReference>